<dbReference type="Gene3D" id="2.60.120.200">
    <property type="match status" value="1"/>
</dbReference>
<dbReference type="SUPFAM" id="SSF49899">
    <property type="entry name" value="Concanavalin A-like lectins/glucanases"/>
    <property type="match status" value="1"/>
</dbReference>
<dbReference type="FunFam" id="2.60.120.200:FF:000199">
    <property type="entry name" value="Hydroxyproline O-galactosyltransferase GALT4"/>
    <property type="match status" value="1"/>
</dbReference>
<dbReference type="PANTHER" id="PTHR11214:SF286">
    <property type="entry name" value="HYDROXYPROLINE O-GALACTOSYLTRANSFERASE GALT4"/>
    <property type="match status" value="1"/>
</dbReference>
<evidence type="ECO:0000256" key="9">
    <source>
        <dbReference type="ARBA" id="ARBA00022989"/>
    </source>
</evidence>
<evidence type="ECO:0000256" key="14">
    <source>
        <dbReference type="ARBA" id="ARBA00059439"/>
    </source>
</evidence>
<gene>
    <name evidence="17" type="ORF">OLC1_LOCUS19606</name>
</gene>
<evidence type="ECO:0000256" key="3">
    <source>
        <dbReference type="ARBA" id="ARBA00004922"/>
    </source>
</evidence>
<evidence type="ECO:0000256" key="4">
    <source>
        <dbReference type="ARBA" id="ARBA00008661"/>
    </source>
</evidence>
<keyword evidence="8" id="KW-0735">Signal-anchor</keyword>
<keyword evidence="6" id="KW-0808">Transferase</keyword>
<accession>A0AAV1DYW4</accession>
<keyword evidence="10" id="KW-0333">Golgi apparatus</keyword>
<feature type="transmembrane region" description="Helical" evidence="15">
    <location>
        <begin position="20"/>
        <end position="40"/>
    </location>
</feature>
<keyword evidence="11 15" id="KW-0472">Membrane</keyword>
<organism evidence="17 18">
    <name type="scientific">Oldenlandia corymbosa var. corymbosa</name>
    <dbReference type="NCBI Taxonomy" id="529605"/>
    <lineage>
        <taxon>Eukaryota</taxon>
        <taxon>Viridiplantae</taxon>
        <taxon>Streptophyta</taxon>
        <taxon>Embryophyta</taxon>
        <taxon>Tracheophyta</taxon>
        <taxon>Spermatophyta</taxon>
        <taxon>Magnoliopsida</taxon>
        <taxon>eudicotyledons</taxon>
        <taxon>Gunneridae</taxon>
        <taxon>Pentapetalae</taxon>
        <taxon>asterids</taxon>
        <taxon>lamiids</taxon>
        <taxon>Gentianales</taxon>
        <taxon>Rubiaceae</taxon>
        <taxon>Rubioideae</taxon>
        <taxon>Spermacoceae</taxon>
        <taxon>Hedyotis-Oldenlandia complex</taxon>
        <taxon>Oldenlandia</taxon>
    </lineage>
</organism>
<dbReference type="InterPro" id="IPR002659">
    <property type="entry name" value="Glyco_trans_31"/>
</dbReference>
<evidence type="ECO:0000313" key="17">
    <source>
        <dbReference type="EMBL" id="CAI9112396.1"/>
    </source>
</evidence>
<dbReference type="Pfam" id="PF00337">
    <property type="entry name" value="Gal-bind_lectin"/>
    <property type="match status" value="1"/>
</dbReference>
<comment type="subcellular location">
    <subcellularLocation>
        <location evidence="2">Golgi apparatus membrane</location>
        <topology evidence="2">Single-pass type II membrane protein</topology>
    </subcellularLocation>
</comment>
<keyword evidence="12" id="KW-0325">Glycoprotein</keyword>
<dbReference type="FunFam" id="3.90.550.50:FF:000005">
    <property type="entry name" value="Hydroxyproline O-galactosyltransferase"/>
    <property type="match status" value="1"/>
</dbReference>
<dbReference type="GO" id="GO:0010405">
    <property type="term" value="P:arabinogalactan protein metabolic process"/>
    <property type="evidence" value="ECO:0007669"/>
    <property type="project" value="UniProtKB-ARBA"/>
</dbReference>
<evidence type="ECO:0000256" key="11">
    <source>
        <dbReference type="ARBA" id="ARBA00023136"/>
    </source>
</evidence>
<sequence>MKREKLDMFVSFSRQKSVHILFALAIFYMFLVFYEVPFVFTTVSQEVRNGIGGGSSSSLNSKSFLLEIDENSGRKDAPVRPLDVPFRISDDSKPERRVQEFTHPLASLNFDLNAENSVDDGFAEMFKTAKAAYSVGRKIWDNLEELAGADSDGMASKVKPATNGAVDEACPHYIAMGGDEFSGKRGKLMVLPCGLTLGSHITVVAKPKWAHAERETKISLLKEGQHIMVSQFFMELQGLKAVDGEEPPRIFHFNPRLKGDWSGKSVIEMNTCYRQQWGTPQRCEGWLSKAEEEAVDGLPKCEKWIRDDGNQTEEAKANWWLNRLIGRTKKVPLDWPFPFVEDKLFVLTLSAGLDGYHVHVDGRHITSFPYRTGFALEDATGLTLNGDIDISSIVAASLPTSHPSFSPQRHLNMSAVWKAPPLQDKPVDLFIGILSAGNHFAERMAIRKSWMQDRLIKSSKVVARFMVALNPRKEVILELKREADFFGDIVIIPYIDHYDLVVLKTVAICEYGVRKVAAKYLLKCDDDTFVKVGAVLKEANKIPQNESLYMGNINFYHKPLRSGKWAVTYKEWPEEVYPPYANGAGYMVSFDIANFIVSGFEKQELRLFKMEDVSVGTWVEQFNTTTPVEYVHSLKFCQFGCIENYLTAHYQSPRQMLCMWNKLQQQGKPQCCNMR</sequence>
<evidence type="ECO:0000256" key="13">
    <source>
        <dbReference type="ARBA" id="ARBA00023211"/>
    </source>
</evidence>
<proteinExistence type="inferred from homology"/>
<dbReference type="GO" id="GO:1990714">
    <property type="term" value="F:hydroxyproline O-galactosyltransferase activity"/>
    <property type="evidence" value="ECO:0007669"/>
    <property type="project" value="UniProtKB-ARBA"/>
</dbReference>
<evidence type="ECO:0000256" key="8">
    <source>
        <dbReference type="ARBA" id="ARBA00022968"/>
    </source>
</evidence>
<dbReference type="AlphaFoldDB" id="A0AAV1DYW4"/>
<evidence type="ECO:0000256" key="2">
    <source>
        <dbReference type="ARBA" id="ARBA00004323"/>
    </source>
</evidence>
<evidence type="ECO:0000256" key="10">
    <source>
        <dbReference type="ARBA" id="ARBA00023034"/>
    </source>
</evidence>
<keyword evidence="9 15" id="KW-1133">Transmembrane helix</keyword>
<evidence type="ECO:0000256" key="6">
    <source>
        <dbReference type="ARBA" id="ARBA00022679"/>
    </source>
</evidence>
<protein>
    <submittedName>
        <fullName evidence="17">OLC1v1012845C1</fullName>
    </submittedName>
</protein>
<dbReference type="PANTHER" id="PTHR11214">
    <property type="entry name" value="BETA-1,3-N-ACETYLGLUCOSAMINYLTRANSFERASE"/>
    <property type="match status" value="1"/>
</dbReference>
<evidence type="ECO:0000256" key="7">
    <source>
        <dbReference type="ARBA" id="ARBA00022692"/>
    </source>
</evidence>
<keyword evidence="13" id="KW-0464">Manganese</keyword>
<dbReference type="Gene3D" id="3.90.550.50">
    <property type="match status" value="1"/>
</dbReference>
<dbReference type="SMART" id="SM00908">
    <property type="entry name" value="Gal-bind_lectin"/>
    <property type="match status" value="1"/>
</dbReference>
<evidence type="ECO:0000256" key="5">
    <source>
        <dbReference type="ARBA" id="ARBA00022676"/>
    </source>
</evidence>
<dbReference type="EMBL" id="OX459124">
    <property type="protein sequence ID" value="CAI9112396.1"/>
    <property type="molecule type" value="Genomic_DNA"/>
</dbReference>
<evidence type="ECO:0000259" key="16">
    <source>
        <dbReference type="PROSITE" id="PS51304"/>
    </source>
</evidence>
<keyword evidence="18" id="KW-1185">Reference proteome</keyword>
<reference evidence="17" key="1">
    <citation type="submission" date="2023-03" db="EMBL/GenBank/DDBJ databases">
        <authorList>
            <person name="Julca I."/>
        </authorList>
    </citation>
    <scope>NUCLEOTIDE SEQUENCE</scope>
</reference>
<name>A0AAV1DYW4_OLDCO</name>
<dbReference type="SMART" id="SM00276">
    <property type="entry name" value="GLECT"/>
    <property type="match status" value="1"/>
</dbReference>
<keyword evidence="5" id="KW-0328">Glycosyltransferase</keyword>
<dbReference type="Pfam" id="PF01762">
    <property type="entry name" value="Galactosyl_T"/>
    <property type="match status" value="1"/>
</dbReference>
<evidence type="ECO:0000256" key="15">
    <source>
        <dbReference type="SAM" id="Phobius"/>
    </source>
</evidence>
<evidence type="ECO:0000313" key="18">
    <source>
        <dbReference type="Proteomes" id="UP001161247"/>
    </source>
</evidence>
<dbReference type="FunFam" id="2.60.120.200:FF:000071">
    <property type="entry name" value="Hydroxyproline O-galactosyltransferase GALT2"/>
    <property type="match status" value="1"/>
</dbReference>
<comment type="cofactor">
    <cofactor evidence="1">
        <name>Mn(2+)</name>
        <dbReference type="ChEBI" id="CHEBI:29035"/>
    </cofactor>
</comment>
<evidence type="ECO:0000256" key="12">
    <source>
        <dbReference type="ARBA" id="ARBA00023180"/>
    </source>
</evidence>
<feature type="domain" description="Galectin" evidence="16">
    <location>
        <begin position="187"/>
        <end position="396"/>
    </location>
</feature>
<dbReference type="InterPro" id="IPR001079">
    <property type="entry name" value="Galectin_CRD"/>
</dbReference>
<dbReference type="PROSITE" id="PS51304">
    <property type="entry name" value="GALECTIN"/>
    <property type="match status" value="1"/>
</dbReference>
<dbReference type="InterPro" id="IPR013320">
    <property type="entry name" value="ConA-like_dom_sf"/>
</dbReference>
<comment type="similarity">
    <text evidence="4">Belongs to the glycosyltransferase 31 family.</text>
</comment>
<comment type="pathway">
    <text evidence="3">Protein modification; protein glycosylation.</text>
</comment>
<dbReference type="Proteomes" id="UP001161247">
    <property type="component" value="Chromosome 7"/>
</dbReference>
<evidence type="ECO:0000256" key="1">
    <source>
        <dbReference type="ARBA" id="ARBA00001936"/>
    </source>
</evidence>
<dbReference type="GO" id="GO:0000139">
    <property type="term" value="C:Golgi membrane"/>
    <property type="evidence" value="ECO:0007669"/>
    <property type="project" value="UniProtKB-SubCell"/>
</dbReference>
<dbReference type="GO" id="GO:0030246">
    <property type="term" value="F:carbohydrate binding"/>
    <property type="evidence" value="ECO:0007669"/>
    <property type="project" value="InterPro"/>
</dbReference>
<keyword evidence="7 15" id="KW-0812">Transmembrane</keyword>
<dbReference type="CDD" id="cd00070">
    <property type="entry name" value="GLECT"/>
    <property type="match status" value="1"/>
</dbReference>
<comment type="function">
    <text evidence="14">Possesses hydroxyproline O-galactosyltransferase activity. Transfers galactose from UDP-galactose to hydroxyproline residues in the arabinogalactan proteins (AGPs). Is specific for AGPs containing non-contiguous peptidyl hydroxyproline residues. Utilizes UDP-galactose solely as sugar donor. The addition of galactose onto the peptidyl hydroxyproline residues in AGP core proteins represents the first committed step in arabinogalactan polysaccharide addition. AGP glycans play essential roles in both vegetative and reproductive plant growth.</text>
</comment>